<gene>
    <name evidence="2" type="ORF">DT23_06735</name>
</gene>
<dbReference type="PROSITE" id="PS51257">
    <property type="entry name" value="PROKAR_LIPOPROTEIN"/>
    <property type="match status" value="1"/>
</dbReference>
<dbReference type="EMBL" id="AUNB01000062">
    <property type="protein sequence ID" value="KEO53860.1"/>
    <property type="molecule type" value="Genomic_DNA"/>
</dbReference>
<evidence type="ECO:0008006" key="4">
    <source>
        <dbReference type="Google" id="ProtNLM"/>
    </source>
</evidence>
<feature type="signal peptide" evidence="1">
    <location>
        <begin position="1"/>
        <end position="20"/>
    </location>
</feature>
<dbReference type="STRING" id="1353528.DT23_06735"/>
<feature type="chain" id="PRO_5001694712" description="Succinate dehydrogenase" evidence="1">
    <location>
        <begin position="21"/>
        <end position="107"/>
    </location>
</feature>
<organism evidence="2 3">
    <name type="scientific">Thioclava indica</name>
    <dbReference type="NCBI Taxonomy" id="1353528"/>
    <lineage>
        <taxon>Bacteria</taxon>
        <taxon>Pseudomonadati</taxon>
        <taxon>Pseudomonadota</taxon>
        <taxon>Alphaproteobacteria</taxon>
        <taxon>Rhodobacterales</taxon>
        <taxon>Paracoccaceae</taxon>
        <taxon>Thioclava</taxon>
    </lineage>
</organism>
<sequence length="107" mass="11081">MRALVSIVALTGLCACQMSAPLQQSAEEAARGQAKTVVNTVVESKMPGLNAAPVTDCIIDNASMNEVFTIAKAAVTGIDDSTVSTVMDIAKRPDTVTCIAKNKLGLN</sequence>
<accession>A0A074JDD8</accession>
<dbReference type="OrthoDB" id="7867642at2"/>
<dbReference type="RefSeq" id="WP_038132585.1">
    <property type="nucleotide sequence ID" value="NZ_AUNB01000062.1"/>
</dbReference>
<proteinExistence type="predicted"/>
<reference evidence="2 3" key="1">
    <citation type="journal article" date="2015" name="Antonie Van Leeuwenhoek">
        <title>Thioclava indica sp. nov., isolated from surface seawater of the Indian Ocean.</title>
        <authorList>
            <person name="Liu Y."/>
            <person name="Lai Q."/>
            <person name="Du J."/>
            <person name="Xu H."/>
            <person name="Jiang L."/>
            <person name="Shao Z."/>
        </authorList>
    </citation>
    <scope>NUCLEOTIDE SEQUENCE [LARGE SCALE GENOMIC DNA]</scope>
    <source>
        <strain evidence="2 3">DT23-4</strain>
    </source>
</reference>
<dbReference type="eggNOG" id="ENOG5032SYC">
    <property type="taxonomic scope" value="Bacteria"/>
</dbReference>
<protein>
    <recommendedName>
        <fullName evidence="4">Succinate dehydrogenase</fullName>
    </recommendedName>
</protein>
<dbReference type="Proteomes" id="UP000027471">
    <property type="component" value="Unassembled WGS sequence"/>
</dbReference>
<dbReference type="AlphaFoldDB" id="A0A074JDD8"/>
<comment type="caution">
    <text evidence="2">The sequence shown here is derived from an EMBL/GenBank/DDBJ whole genome shotgun (WGS) entry which is preliminary data.</text>
</comment>
<evidence type="ECO:0000313" key="3">
    <source>
        <dbReference type="Proteomes" id="UP000027471"/>
    </source>
</evidence>
<keyword evidence="3" id="KW-1185">Reference proteome</keyword>
<evidence type="ECO:0000313" key="2">
    <source>
        <dbReference type="EMBL" id="KEO53860.1"/>
    </source>
</evidence>
<keyword evidence="1" id="KW-0732">Signal</keyword>
<name>A0A074JDD8_9RHOB</name>
<evidence type="ECO:0000256" key="1">
    <source>
        <dbReference type="SAM" id="SignalP"/>
    </source>
</evidence>